<dbReference type="EMBL" id="BLVO01000013">
    <property type="protein sequence ID" value="GFM34486.1"/>
    <property type="molecule type" value="Genomic_DNA"/>
</dbReference>
<accession>A0A7J0BLE0</accession>
<dbReference type="GO" id="GO:0043165">
    <property type="term" value="P:Gram-negative-bacterium-type cell outer membrane assembly"/>
    <property type="evidence" value="ECO:0007669"/>
    <property type="project" value="InterPro"/>
</dbReference>
<keyword evidence="3" id="KW-1185">Reference proteome</keyword>
<dbReference type="GO" id="GO:1990351">
    <property type="term" value="C:transporter complex"/>
    <property type="evidence" value="ECO:0007669"/>
    <property type="project" value="TreeGrafter"/>
</dbReference>
<dbReference type="Proteomes" id="UP000503840">
    <property type="component" value="Unassembled WGS sequence"/>
</dbReference>
<dbReference type="InterPro" id="IPR007543">
    <property type="entry name" value="LptD_C"/>
</dbReference>
<organism evidence="2 3">
    <name type="scientific">Desulfovibrio subterraneus</name>
    <dbReference type="NCBI Taxonomy" id="2718620"/>
    <lineage>
        <taxon>Bacteria</taxon>
        <taxon>Pseudomonadati</taxon>
        <taxon>Thermodesulfobacteriota</taxon>
        <taxon>Desulfovibrionia</taxon>
        <taxon>Desulfovibrionales</taxon>
        <taxon>Desulfovibrionaceae</taxon>
        <taxon>Desulfovibrio</taxon>
    </lineage>
</organism>
<dbReference type="PANTHER" id="PTHR30189">
    <property type="entry name" value="LPS-ASSEMBLY PROTEIN"/>
    <property type="match status" value="1"/>
</dbReference>
<dbReference type="Pfam" id="PF04453">
    <property type="entry name" value="LptD"/>
    <property type="match status" value="1"/>
</dbReference>
<evidence type="ECO:0000313" key="3">
    <source>
        <dbReference type="Proteomes" id="UP000503840"/>
    </source>
</evidence>
<evidence type="ECO:0000313" key="2">
    <source>
        <dbReference type="EMBL" id="GFM34486.1"/>
    </source>
</evidence>
<name>A0A7J0BLE0_9BACT</name>
<comment type="caution">
    <text evidence="2">The sequence shown here is derived from an EMBL/GenBank/DDBJ whole genome shotgun (WGS) entry which is preliminary data.</text>
</comment>
<reference evidence="2 3" key="1">
    <citation type="submission" date="2020-05" db="EMBL/GenBank/DDBJ databases">
        <title>Draft genome sequence of Desulfovibrio sp. strain HN2T.</title>
        <authorList>
            <person name="Ueno A."/>
            <person name="Tamazawa S."/>
            <person name="Tamamura S."/>
            <person name="Murakami T."/>
            <person name="Kiyama T."/>
            <person name="Inomata H."/>
            <person name="Amano Y."/>
            <person name="Miyakawa K."/>
            <person name="Tamaki H."/>
            <person name="Naganuma T."/>
            <person name="Kaneko K."/>
        </authorList>
    </citation>
    <scope>NUCLEOTIDE SEQUENCE [LARGE SCALE GENOMIC DNA]</scope>
    <source>
        <strain evidence="2 3">HN2</strain>
    </source>
</reference>
<dbReference type="HAMAP" id="MF_01411">
    <property type="entry name" value="LPS_assembly_LptD"/>
    <property type="match status" value="1"/>
</dbReference>
<proteinExistence type="inferred from homology"/>
<dbReference type="GO" id="GO:0015920">
    <property type="term" value="P:lipopolysaccharide transport"/>
    <property type="evidence" value="ECO:0007669"/>
    <property type="project" value="InterPro"/>
</dbReference>
<dbReference type="AlphaFoldDB" id="A0A7J0BLE0"/>
<protein>
    <submittedName>
        <fullName evidence="2">LPS-assembly protein LptD</fullName>
    </submittedName>
</protein>
<feature type="domain" description="LptD C-terminal" evidence="1">
    <location>
        <begin position="288"/>
        <end position="686"/>
    </location>
</feature>
<dbReference type="PANTHER" id="PTHR30189:SF1">
    <property type="entry name" value="LPS-ASSEMBLY PROTEIN LPTD"/>
    <property type="match status" value="1"/>
</dbReference>
<evidence type="ECO:0000259" key="1">
    <source>
        <dbReference type="Pfam" id="PF04453"/>
    </source>
</evidence>
<dbReference type="GO" id="GO:0009279">
    <property type="term" value="C:cell outer membrane"/>
    <property type="evidence" value="ECO:0007669"/>
    <property type="project" value="InterPro"/>
</dbReference>
<sequence length="777" mass="89869">MALLLSFPTLAGATNLFVNNEDEETVVWSLHADKLTTMNDSKVMEAEGNVSLRQGDDYLKADFIRYYSATNWVLLKGNVQVKMGEDLMEAEEGEFDIGNRIGWLKKGKVFMEGPHIYFAGEKVTKHWGDFYTFRDAKVTACDGDVPAWSVSAKEATIELDGYSQLWHTSFAVKDQDVSYVPYFVLPMKTKRQTGFLFPEFGHSSKMGMWYSQPFYWAINDSSDMTINEQWIEKRGLMTGLEYRHQFDQYNKGWWRLDMLNDNDIDYSEDDERGGFNEDGLVRTNPERFWLRGMFDGHLADPRWKLKADLDIVSDQNYLREFKQSSAAFYPTRNALQDFFGRDLQEIDQNRTSEVQVSRDWDRMGMALGARFEQNLNIGNGNLTTSSDPSLQRMPQFDLFLFKGGLPVGESAIPLEFEAEAQAVNFFRHNGTRGSRFEIHPSVSVPLVSEYGSIIPKVGWRQTQYITESVQQYDTDRGDGRGTSRSIPDFSVAAFTEVAKVYDVSGDQKLEATVENAGKSEWVGVRHSVQPRVQYSNVPNVNQTDNPYYDANDRIWAENELRVSLVNLLTRKSASVTMTDGEKEPIPTVSYDYRDVVRFRVEQAYDFRESERTDMLDEYERRPFSDTEVELIVKPLDYLSVTNRTFWSPYENRITRHEHSVSLFKDDIGRVTTGLDFREKVDEYKRQRVIDEENLLFGDHSRTRNERIRGFNISTELTFFKPWTFRTIYKADIESGNDLEKTVELIYTHQCFEIIAEVSVMPDDTSVNMYIKLPGLTF</sequence>
<dbReference type="InterPro" id="IPR050218">
    <property type="entry name" value="LptD"/>
</dbReference>
<gene>
    <name evidence="2" type="primary">lptD</name>
    <name evidence="2" type="ORF">DSM101010T_28510</name>
</gene>
<dbReference type="InterPro" id="IPR020889">
    <property type="entry name" value="LipoPS_assembly_LptD"/>
</dbReference>